<proteinExistence type="predicted"/>
<feature type="signal peptide" evidence="3">
    <location>
        <begin position="1"/>
        <end position="23"/>
    </location>
</feature>
<evidence type="ECO:0000256" key="1">
    <source>
        <dbReference type="SAM" id="MobiDB-lite"/>
    </source>
</evidence>
<evidence type="ECO:0000256" key="2">
    <source>
        <dbReference type="SAM" id="Phobius"/>
    </source>
</evidence>
<protein>
    <submittedName>
        <fullName evidence="4">Uncharacterized protein</fullName>
    </submittedName>
</protein>
<feature type="chain" id="PRO_5038607020" evidence="3">
    <location>
        <begin position="24"/>
        <end position="362"/>
    </location>
</feature>
<reference evidence="4" key="2">
    <citation type="submission" date="2020-11" db="EMBL/GenBank/DDBJ databases">
        <authorList>
            <person name="McCartney M.A."/>
            <person name="Auch B."/>
            <person name="Kono T."/>
            <person name="Mallez S."/>
            <person name="Becker A."/>
            <person name="Gohl D.M."/>
            <person name="Silverstein K.A.T."/>
            <person name="Koren S."/>
            <person name="Bechman K.B."/>
            <person name="Herman A."/>
            <person name="Abrahante J.E."/>
            <person name="Garbe J."/>
        </authorList>
    </citation>
    <scope>NUCLEOTIDE SEQUENCE</scope>
    <source>
        <strain evidence="4">Duluth1</strain>
        <tissue evidence="4">Whole animal</tissue>
    </source>
</reference>
<keyword evidence="2" id="KW-1133">Transmembrane helix</keyword>
<dbReference type="EMBL" id="JAIWYP010000013">
    <property type="protein sequence ID" value="KAH3717338.1"/>
    <property type="molecule type" value="Genomic_DNA"/>
</dbReference>
<name>A0A9D4C4M7_DREPO</name>
<evidence type="ECO:0000313" key="4">
    <source>
        <dbReference type="EMBL" id="KAH3717338.1"/>
    </source>
</evidence>
<dbReference type="Proteomes" id="UP000828390">
    <property type="component" value="Unassembled WGS sequence"/>
</dbReference>
<gene>
    <name evidence="4" type="ORF">DPMN_060122</name>
</gene>
<keyword evidence="2" id="KW-0472">Membrane</keyword>
<reference evidence="4" key="1">
    <citation type="journal article" date="2019" name="bioRxiv">
        <title>The Genome of the Zebra Mussel, Dreissena polymorpha: A Resource for Invasive Species Research.</title>
        <authorList>
            <person name="McCartney M.A."/>
            <person name="Auch B."/>
            <person name="Kono T."/>
            <person name="Mallez S."/>
            <person name="Zhang Y."/>
            <person name="Obille A."/>
            <person name="Becker A."/>
            <person name="Abrahante J.E."/>
            <person name="Garbe J."/>
            <person name="Badalamenti J.P."/>
            <person name="Herman A."/>
            <person name="Mangelson H."/>
            <person name="Liachko I."/>
            <person name="Sullivan S."/>
            <person name="Sone E.D."/>
            <person name="Koren S."/>
            <person name="Silverstein K.A.T."/>
            <person name="Beckman K.B."/>
            <person name="Gohl D.M."/>
        </authorList>
    </citation>
    <scope>NUCLEOTIDE SEQUENCE</scope>
    <source>
        <strain evidence="4">Duluth1</strain>
        <tissue evidence="4">Whole animal</tissue>
    </source>
</reference>
<dbReference type="AlphaFoldDB" id="A0A9D4C4M7"/>
<keyword evidence="5" id="KW-1185">Reference proteome</keyword>
<keyword evidence="3" id="KW-0732">Signal</keyword>
<feature type="region of interest" description="Disordered" evidence="1">
    <location>
        <begin position="298"/>
        <end position="331"/>
    </location>
</feature>
<evidence type="ECO:0000256" key="3">
    <source>
        <dbReference type="SAM" id="SignalP"/>
    </source>
</evidence>
<feature type="transmembrane region" description="Helical" evidence="2">
    <location>
        <begin position="270"/>
        <end position="289"/>
    </location>
</feature>
<dbReference type="OrthoDB" id="8901134at2759"/>
<comment type="caution">
    <text evidence="4">The sequence shown here is derived from an EMBL/GenBank/DDBJ whole genome shotgun (WGS) entry which is preliminary data.</text>
</comment>
<keyword evidence="2" id="KW-0812">Transmembrane</keyword>
<sequence length="362" mass="39370">MHIVDVVWACCCLTILSVPPVNGANVIVSPNITVKPTPYPPLDPGQRVDITLTCVCNGTGLSNYDLSYYVRNSLNLDFKDNNSTFHPITKSFHNATGDSYEWNSYIASKDLESGRFVHKYEVTNDNFNHEFILSIHDPVDSVILSLYDSMGAIVGVSNASVNDSMVAREIKPGKYTAQCQATGSNPAPKIEIKLGGNIIVAFDIGFKAIVSGRPSYSSIVRQNTTIAALDIGQFLTCEANIPGTYYATKVVTIQLKAFISLARDTSMGDYLKVIVPVIVAIVIVVLVICRKRRQNLSTSSFSSSSEQPNGALPGHDHPFSGAGNAPISQHSLPNQENHVYENIEVDAPVHLDNTIPKVISDR</sequence>
<accession>A0A9D4C4M7</accession>
<organism evidence="4 5">
    <name type="scientific">Dreissena polymorpha</name>
    <name type="common">Zebra mussel</name>
    <name type="synonym">Mytilus polymorpha</name>
    <dbReference type="NCBI Taxonomy" id="45954"/>
    <lineage>
        <taxon>Eukaryota</taxon>
        <taxon>Metazoa</taxon>
        <taxon>Spiralia</taxon>
        <taxon>Lophotrochozoa</taxon>
        <taxon>Mollusca</taxon>
        <taxon>Bivalvia</taxon>
        <taxon>Autobranchia</taxon>
        <taxon>Heteroconchia</taxon>
        <taxon>Euheterodonta</taxon>
        <taxon>Imparidentia</taxon>
        <taxon>Neoheterodontei</taxon>
        <taxon>Myida</taxon>
        <taxon>Dreissenoidea</taxon>
        <taxon>Dreissenidae</taxon>
        <taxon>Dreissena</taxon>
    </lineage>
</organism>
<evidence type="ECO:0000313" key="5">
    <source>
        <dbReference type="Proteomes" id="UP000828390"/>
    </source>
</evidence>